<dbReference type="InParanoid" id="A0A0D0CY97"/>
<reference evidence="3" key="2">
    <citation type="submission" date="2015-01" db="EMBL/GenBank/DDBJ databases">
        <title>Evolutionary Origins and Diversification of the Mycorrhizal Mutualists.</title>
        <authorList>
            <consortium name="DOE Joint Genome Institute"/>
            <consortium name="Mycorrhizal Genomics Consortium"/>
            <person name="Kohler A."/>
            <person name="Kuo A."/>
            <person name="Nagy L.G."/>
            <person name="Floudas D."/>
            <person name="Copeland A."/>
            <person name="Barry K.W."/>
            <person name="Cichocki N."/>
            <person name="Veneault-Fourrey C."/>
            <person name="LaButti K."/>
            <person name="Lindquist E.A."/>
            <person name="Lipzen A."/>
            <person name="Lundell T."/>
            <person name="Morin E."/>
            <person name="Murat C."/>
            <person name="Riley R."/>
            <person name="Ohm R."/>
            <person name="Sun H."/>
            <person name="Tunlid A."/>
            <person name="Henrissat B."/>
            <person name="Grigoriev I.V."/>
            <person name="Hibbett D.S."/>
            <person name="Martin F."/>
        </authorList>
    </citation>
    <scope>NUCLEOTIDE SEQUENCE [LARGE SCALE GENOMIC DNA]</scope>
    <source>
        <strain evidence="3">Ve08.2h10</strain>
    </source>
</reference>
<accession>A0A0D0CY97</accession>
<protein>
    <recommendedName>
        <fullName evidence="1">DDE-1 domain-containing protein</fullName>
    </recommendedName>
</protein>
<name>A0A0D0CY97_9AGAM</name>
<dbReference type="GO" id="GO:0005634">
    <property type="term" value="C:nucleus"/>
    <property type="evidence" value="ECO:0007669"/>
    <property type="project" value="TreeGrafter"/>
</dbReference>
<sequence>MSWSRPLNSKCGHVVNLNTNKAWFDLLKGVMDELDINEDYIYAADEIGISPQSIGSKTRSGPQYQQHTGSRENITIIVSICADGTAEPPTIILKGNAYQVKWKQDNPANAFLGYSKKGWTDGEIGVKWIKDFDKHTKVKANRQDHLLIVDGHNLHYTCAFLEYAWKNHIHVLCYPAHTTHVYQGLDVVVFAVLKHC</sequence>
<feature type="domain" description="DDE-1" evidence="1">
    <location>
        <begin position="73"/>
        <end position="195"/>
    </location>
</feature>
<evidence type="ECO:0000259" key="1">
    <source>
        <dbReference type="Pfam" id="PF03184"/>
    </source>
</evidence>
<dbReference type="Pfam" id="PF03184">
    <property type="entry name" value="DDE_1"/>
    <property type="match status" value="1"/>
</dbReference>
<dbReference type="OrthoDB" id="3238847at2759"/>
<dbReference type="InterPro" id="IPR050863">
    <property type="entry name" value="CenT-Element_Derived"/>
</dbReference>
<gene>
    <name evidence="2" type="ORF">PAXRUDRAFT_18381</name>
</gene>
<reference evidence="2 3" key="1">
    <citation type="submission" date="2014-04" db="EMBL/GenBank/DDBJ databases">
        <authorList>
            <consortium name="DOE Joint Genome Institute"/>
            <person name="Kuo A."/>
            <person name="Kohler A."/>
            <person name="Jargeat P."/>
            <person name="Nagy L.G."/>
            <person name="Floudas D."/>
            <person name="Copeland A."/>
            <person name="Barry K.W."/>
            <person name="Cichocki N."/>
            <person name="Veneault-Fourrey C."/>
            <person name="LaButti K."/>
            <person name="Lindquist E.A."/>
            <person name="Lipzen A."/>
            <person name="Lundell T."/>
            <person name="Morin E."/>
            <person name="Murat C."/>
            <person name="Sun H."/>
            <person name="Tunlid A."/>
            <person name="Henrissat B."/>
            <person name="Grigoriev I.V."/>
            <person name="Hibbett D.S."/>
            <person name="Martin F."/>
            <person name="Nordberg H.P."/>
            <person name="Cantor M.N."/>
            <person name="Hua S.X."/>
        </authorList>
    </citation>
    <scope>NUCLEOTIDE SEQUENCE [LARGE SCALE GENOMIC DNA]</scope>
    <source>
        <strain evidence="2 3">Ve08.2h10</strain>
    </source>
</reference>
<dbReference type="GO" id="GO:0003677">
    <property type="term" value="F:DNA binding"/>
    <property type="evidence" value="ECO:0007669"/>
    <property type="project" value="TreeGrafter"/>
</dbReference>
<dbReference type="PANTHER" id="PTHR19303">
    <property type="entry name" value="TRANSPOSON"/>
    <property type="match status" value="1"/>
</dbReference>
<proteinExistence type="predicted"/>
<dbReference type="PANTHER" id="PTHR19303:SF74">
    <property type="entry name" value="POGO TRANSPOSABLE ELEMENT WITH KRAB DOMAIN"/>
    <property type="match status" value="1"/>
</dbReference>
<dbReference type="HOGENOM" id="CLU_013929_2_5_1"/>
<keyword evidence="3" id="KW-1185">Reference proteome</keyword>
<dbReference type="Proteomes" id="UP000054538">
    <property type="component" value="Unassembled WGS sequence"/>
</dbReference>
<dbReference type="InterPro" id="IPR004875">
    <property type="entry name" value="DDE_SF_endonuclease_dom"/>
</dbReference>
<evidence type="ECO:0000313" key="2">
    <source>
        <dbReference type="EMBL" id="KIK76196.1"/>
    </source>
</evidence>
<evidence type="ECO:0000313" key="3">
    <source>
        <dbReference type="Proteomes" id="UP000054538"/>
    </source>
</evidence>
<organism evidence="2 3">
    <name type="scientific">Paxillus rubicundulus Ve08.2h10</name>
    <dbReference type="NCBI Taxonomy" id="930991"/>
    <lineage>
        <taxon>Eukaryota</taxon>
        <taxon>Fungi</taxon>
        <taxon>Dikarya</taxon>
        <taxon>Basidiomycota</taxon>
        <taxon>Agaricomycotina</taxon>
        <taxon>Agaricomycetes</taxon>
        <taxon>Agaricomycetidae</taxon>
        <taxon>Boletales</taxon>
        <taxon>Paxilineae</taxon>
        <taxon>Paxillaceae</taxon>
        <taxon>Paxillus</taxon>
    </lineage>
</organism>
<dbReference type="AlphaFoldDB" id="A0A0D0CY97"/>
<dbReference type="EMBL" id="KN827619">
    <property type="protein sequence ID" value="KIK76196.1"/>
    <property type="molecule type" value="Genomic_DNA"/>
</dbReference>
<dbReference type="STRING" id="930991.A0A0D0CY97"/>